<accession>A0ABT8WK92</accession>
<name>A0ABT8WK92_9FLAO</name>
<sequence>MTYTVNEKQNEVYELALKITENLNTAFDNGYLDKSDFYSMQNGLKLAKLPRSDGNKSMPNISLISRIRKDGGVSSMY</sequence>
<dbReference type="EMBL" id="JAUOEL010000001">
    <property type="protein sequence ID" value="MDO5973533.1"/>
    <property type="molecule type" value="Genomic_DNA"/>
</dbReference>
<proteinExistence type="predicted"/>
<dbReference type="RefSeq" id="WP_303300627.1">
    <property type="nucleotide sequence ID" value="NZ_BAABDA010000042.1"/>
</dbReference>
<protein>
    <submittedName>
        <fullName evidence="1">Uncharacterized protein</fullName>
    </submittedName>
</protein>
<gene>
    <name evidence="1" type="ORF">Q4Q40_04980</name>
</gene>
<reference evidence="1" key="1">
    <citation type="submission" date="2023-07" db="EMBL/GenBank/DDBJ databases">
        <title>Two novel species in the genus Flavivirga.</title>
        <authorList>
            <person name="Kwon K."/>
        </authorList>
    </citation>
    <scope>NUCLEOTIDE SEQUENCE</scope>
    <source>
        <strain evidence="1">KACC 14158</strain>
    </source>
</reference>
<evidence type="ECO:0000313" key="2">
    <source>
        <dbReference type="Proteomes" id="UP001176806"/>
    </source>
</evidence>
<keyword evidence="2" id="KW-1185">Reference proteome</keyword>
<organism evidence="1 2">
    <name type="scientific">Flavivirga jejuensis</name>
    <dbReference type="NCBI Taxonomy" id="870487"/>
    <lineage>
        <taxon>Bacteria</taxon>
        <taxon>Pseudomonadati</taxon>
        <taxon>Bacteroidota</taxon>
        <taxon>Flavobacteriia</taxon>
        <taxon>Flavobacteriales</taxon>
        <taxon>Flavobacteriaceae</taxon>
        <taxon>Flavivirga</taxon>
    </lineage>
</organism>
<comment type="caution">
    <text evidence="1">The sequence shown here is derived from an EMBL/GenBank/DDBJ whole genome shotgun (WGS) entry which is preliminary data.</text>
</comment>
<dbReference type="Proteomes" id="UP001176806">
    <property type="component" value="Unassembled WGS sequence"/>
</dbReference>
<evidence type="ECO:0000313" key="1">
    <source>
        <dbReference type="EMBL" id="MDO5973533.1"/>
    </source>
</evidence>